<proteinExistence type="predicted"/>
<sequence>MVKVNGGVFSIWFFSRGRGLVTGFLVPGNGQWGMGLQDVSRLTLYRTQAGAVSATLVFKVYAFGIPVPARGFMPSAFIFLL</sequence>
<dbReference type="AlphaFoldDB" id="A0A1V9GB39"/>
<protein>
    <submittedName>
        <fullName evidence="1">Uncharacterized protein</fullName>
    </submittedName>
</protein>
<dbReference type="EMBL" id="LWBP01000013">
    <property type="protein sequence ID" value="OQP67777.1"/>
    <property type="molecule type" value="Genomic_DNA"/>
</dbReference>
<name>A0A1V9GB39_9BACT</name>
<evidence type="ECO:0000313" key="1">
    <source>
        <dbReference type="EMBL" id="OQP67777.1"/>
    </source>
</evidence>
<accession>A0A1V9GB39</accession>
<evidence type="ECO:0000313" key="2">
    <source>
        <dbReference type="Proteomes" id="UP000192276"/>
    </source>
</evidence>
<reference evidence="2" key="1">
    <citation type="submission" date="2016-04" db="EMBL/GenBank/DDBJ databases">
        <authorList>
            <person name="Chen L."/>
            <person name="Zhuang W."/>
            <person name="Wang G."/>
        </authorList>
    </citation>
    <scope>NUCLEOTIDE SEQUENCE [LARGE SCALE GENOMIC DNA]</scope>
    <source>
        <strain evidence="2">208</strain>
    </source>
</reference>
<comment type="caution">
    <text evidence="1">The sequence shown here is derived from an EMBL/GenBank/DDBJ whole genome shotgun (WGS) entry which is preliminary data.</text>
</comment>
<dbReference type="Proteomes" id="UP000192276">
    <property type="component" value="Unassembled WGS sequence"/>
</dbReference>
<gene>
    <name evidence="1" type="ORF">A4R26_12035</name>
</gene>
<organism evidence="1 2">
    <name type="scientific">Niastella populi</name>
    <dbReference type="NCBI Taxonomy" id="550983"/>
    <lineage>
        <taxon>Bacteria</taxon>
        <taxon>Pseudomonadati</taxon>
        <taxon>Bacteroidota</taxon>
        <taxon>Chitinophagia</taxon>
        <taxon>Chitinophagales</taxon>
        <taxon>Chitinophagaceae</taxon>
        <taxon>Niastella</taxon>
    </lineage>
</organism>
<keyword evidence="2" id="KW-1185">Reference proteome</keyword>